<accession>A0AA38L4D4</accession>
<comment type="caution">
    <text evidence="1">The sequence shown here is derived from an EMBL/GenBank/DDBJ whole genome shotgun (WGS) entry which is preliminary data.</text>
</comment>
<evidence type="ECO:0000313" key="1">
    <source>
        <dbReference type="EMBL" id="KAH9313369.1"/>
    </source>
</evidence>
<keyword evidence="2" id="KW-1185">Reference proteome</keyword>
<proteinExistence type="predicted"/>
<gene>
    <name evidence="1" type="ORF">KI387_028404</name>
</gene>
<evidence type="ECO:0000313" key="2">
    <source>
        <dbReference type="Proteomes" id="UP000824469"/>
    </source>
</evidence>
<dbReference type="EMBL" id="JAHRHJ020000006">
    <property type="protein sequence ID" value="KAH9313369.1"/>
    <property type="molecule type" value="Genomic_DNA"/>
</dbReference>
<organism evidence="1 2">
    <name type="scientific">Taxus chinensis</name>
    <name type="common">Chinese yew</name>
    <name type="synonym">Taxus wallichiana var. chinensis</name>
    <dbReference type="NCBI Taxonomy" id="29808"/>
    <lineage>
        <taxon>Eukaryota</taxon>
        <taxon>Viridiplantae</taxon>
        <taxon>Streptophyta</taxon>
        <taxon>Embryophyta</taxon>
        <taxon>Tracheophyta</taxon>
        <taxon>Spermatophyta</taxon>
        <taxon>Pinopsida</taxon>
        <taxon>Pinidae</taxon>
        <taxon>Conifers II</taxon>
        <taxon>Cupressales</taxon>
        <taxon>Taxaceae</taxon>
        <taxon>Taxus</taxon>
    </lineage>
</organism>
<dbReference type="Proteomes" id="UP000824469">
    <property type="component" value="Unassembled WGS sequence"/>
</dbReference>
<protein>
    <submittedName>
        <fullName evidence="1">Uncharacterized protein</fullName>
    </submittedName>
</protein>
<dbReference type="AlphaFoldDB" id="A0AA38L4D4"/>
<name>A0AA38L4D4_TAXCH</name>
<sequence>MGNFYEDDDGEGDAPLIRTQAELTLQSLLQKQLSTTSRLEQVVFEEATHNMRCIGHGFSGVGTLAQFRENEIHQKEDSNCEQSGISVVHPQRFNKVSRVVDGFFVVNFLWLGLENS</sequence>
<reference evidence="1 2" key="1">
    <citation type="journal article" date="2021" name="Nat. Plants">
        <title>The Taxus genome provides insights into paclitaxel biosynthesis.</title>
        <authorList>
            <person name="Xiong X."/>
            <person name="Gou J."/>
            <person name="Liao Q."/>
            <person name="Li Y."/>
            <person name="Zhou Q."/>
            <person name="Bi G."/>
            <person name="Li C."/>
            <person name="Du R."/>
            <person name="Wang X."/>
            <person name="Sun T."/>
            <person name="Guo L."/>
            <person name="Liang H."/>
            <person name="Lu P."/>
            <person name="Wu Y."/>
            <person name="Zhang Z."/>
            <person name="Ro D.K."/>
            <person name="Shang Y."/>
            <person name="Huang S."/>
            <person name="Yan J."/>
        </authorList>
    </citation>
    <scope>NUCLEOTIDE SEQUENCE [LARGE SCALE GENOMIC DNA]</scope>
    <source>
        <strain evidence="1">Ta-2019</strain>
    </source>
</reference>